<evidence type="ECO:0000256" key="3">
    <source>
        <dbReference type="ARBA" id="ARBA00022840"/>
    </source>
</evidence>
<sequence length="323" mass="36353">MSIVIAKNLTKKYGDFVAVDHISFEIEKGEIYGLLGPNGAGKTTTIKMLTGLTPITEGDAVIAGISVKKKPREVKKRIGWISSEVILDDELTAWENLEIQAKLLGVKDWQERADQLLEYFGIKEFKNRKAGKFSTGMRKKLEVSMALLHSPEIIFMDEPTIGLDVNTRASLWNLIKQINRDYQVTILLTTHYMEEADMLCNRISIINRGKIIAQGTPEELKEKYGGDVIEIELKEIRDGVLSDLESVGKLIKSENKKIAIKVGNAEEVLLKVIGIVGQNNIKSLKINRSSLDTVFLNLTGGSLEENEEFDARRFYAMLRRARR</sequence>
<keyword evidence="1" id="KW-0813">Transport</keyword>
<feature type="domain" description="ABC transporter" evidence="5">
    <location>
        <begin position="4"/>
        <end position="233"/>
    </location>
</feature>
<keyword evidence="3 6" id="KW-0067">ATP-binding</keyword>
<evidence type="ECO:0000259" key="5">
    <source>
        <dbReference type="PROSITE" id="PS50893"/>
    </source>
</evidence>
<dbReference type="PANTHER" id="PTHR43582:SF2">
    <property type="entry name" value="LINEARMYCIN RESISTANCE ATP-BINDING PROTEIN LNRL"/>
    <property type="match status" value="1"/>
</dbReference>
<evidence type="ECO:0000313" key="6">
    <source>
        <dbReference type="EMBL" id="PVU75173.1"/>
    </source>
</evidence>
<keyword evidence="2" id="KW-0547">Nucleotide-binding</keyword>
<dbReference type="InterPro" id="IPR003593">
    <property type="entry name" value="AAA+_ATPase"/>
</dbReference>
<dbReference type="InterPro" id="IPR025302">
    <property type="entry name" value="DrrA1/2-like_C"/>
</dbReference>
<evidence type="ECO:0000256" key="2">
    <source>
        <dbReference type="ARBA" id="ARBA00022741"/>
    </source>
</evidence>
<dbReference type="GO" id="GO:0016887">
    <property type="term" value="F:ATP hydrolysis activity"/>
    <property type="evidence" value="ECO:0007669"/>
    <property type="project" value="InterPro"/>
</dbReference>
<dbReference type="GO" id="GO:0005524">
    <property type="term" value="F:ATP binding"/>
    <property type="evidence" value="ECO:0007669"/>
    <property type="project" value="UniProtKB-KW"/>
</dbReference>
<dbReference type="SUPFAM" id="SSF52540">
    <property type="entry name" value="P-loop containing nucleoside triphosphate hydrolases"/>
    <property type="match status" value="1"/>
</dbReference>
<comment type="similarity">
    <text evidence="4">Belongs to the ABC transporter superfamily. Drug exporter-1 (DrugE1) (TC 3.A.1.105) family.</text>
</comment>
<dbReference type="EMBL" id="QEFD01000155">
    <property type="protein sequence ID" value="PVU75173.1"/>
    <property type="molecule type" value="Genomic_DNA"/>
</dbReference>
<dbReference type="InterPro" id="IPR005894">
    <property type="entry name" value="DrrA"/>
</dbReference>
<dbReference type="Pfam" id="PF00005">
    <property type="entry name" value="ABC_tran"/>
    <property type="match status" value="1"/>
</dbReference>
<dbReference type="Gene3D" id="3.40.50.300">
    <property type="entry name" value="P-loop containing nucleotide triphosphate hydrolases"/>
    <property type="match status" value="1"/>
</dbReference>
<dbReference type="PROSITE" id="PS50893">
    <property type="entry name" value="ABC_TRANSPORTER_2"/>
    <property type="match status" value="1"/>
</dbReference>
<dbReference type="Pfam" id="PF13732">
    <property type="entry name" value="DrrA1-3_C"/>
    <property type="match status" value="1"/>
</dbReference>
<dbReference type="SMART" id="SM00382">
    <property type="entry name" value="AAA"/>
    <property type="match status" value="1"/>
</dbReference>
<dbReference type="InterPro" id="IPR003439">
    <property type="entry name" value="ABC_transporter-like_ATP-bd"/>
</dbReference>
<proteinExistence type="inferred from homology"/>
<evidence type="ECO:0000256" key="4">
    <source>
        <dbReference type="ARBA" id="ARBA00049985"/>
    </source>
</evidence>
<evidence type="ECO:0000256" key="1">
    <source>
        <dbReference type="ARBA" id="ARBA00022448"/>
    </source>
</evidence>
<dbReference type="PANTHER" id="PTHR43582">
    <property type="entry name" value="LINEARMYCIN RESISTANCE ATP-BINDING PROTEIN LNRL"/>
    <property type="match status" value="1"/>
</dbReference>
<comment type="caution">
    <text evidence="6">The sequence shown here is derived from an EMBL/GenBank/DDBJ whole genome shotgun (WGS) entry which is preliminary data.</text>
</comment>
<organism evidence="6 7">
    <name type="scientific">Acidianus hospitalis</name>
    <dbReference type="NCBI Taxonomy" id="563177"/>
    <lineage>
        <taxon>Archaea</taxon>
        <taxon>Thermoproteota</taxon>
        <taxon>Thermoprotei</taxon>
        <taxon>Sulfolobales</taxon>
        <taxon>Sulfolobaceae</taxon>
        <taxon>Acidianus</taxon>
    </lineage>
</organism>
<name>A0A2T9X503_9CREN</name>
<dbReference type="InterPro" id="IPR027417">
    <property type="entry name" value="P-loop_NTPase"/>
</dbReference>
<reference evidence="6 7" key="1">
    <citation type="journal article" date="2015" name="Appl. Environ. Microbiol.">
        <title>Nanoarchaeota, Their Sulfolobales Host, and Nanoarchaeota Virus Distribution across Yellowstone National Park Hot Springs.</title>
        <authorList>
            <person name="Munson-McGee J.H."/>
            <person name="Field E.K."/>
            <person name="Bateson M."/>
            <person name="Rooney C."/>
            <person name="Stepanauskas R."/>
            <person name="Young M.J."/>
        </authorList>
    </citation>
    <scope>NUCLEOTIDE SEQUENCE [LARGE SCALE GENOMIC DNA]</scope>
    <source>
        <strain evidence="6">SCGC AC-742_N10</strain>
    </source>
</reference>
<evidence type="ECO:0000313" key="7">
    <source>
        <dbReference type="Proteomes" id="UP000245638"/>
    </source>
</evidence>
<dbReference type="NCBIfam" id="TIGR01188">
    <property type="entry name" value="drrA"/>
    <property type="match status" value="1"/>
</dbReference>
<dbReference type="GO" id="GO:0043215">
    <property type="term" value="P:daunorubicin transport"/>
    <property type="evidence" value="ECO:0007669"/>
    <property type="project" value="InterPro"/>
</dbReference>
<accession>A0A2T9X503</accession>
<protein>
    <submittedName>
        <fullName evidence="6">ABC transporter ATP-binding protein</fullName>
    </submittedName>
</protein>
<gene>
    <name evidence="6" type="ORF">DDW13_05345</name>
</gene>
<dbReference type="GO" id="GO:1900753">
    <property type="term" value="P:doxorubicin transport"/>
    <property type="evidence" value="ECO:0007669"/>
    <property type="project" value="InterPro"/>
</dbReference>
<dbReference type="Proteomes" id="UP000245638">
    <property type="component" value="Unassembled WGS sequence"/>
</dbReference>
<dbReference type="AlphaFoldDB" id="A0A2T9X503"/>